<evidence type="ECO:0000256" key="1">
    <source>
        <dbReference type="ARBA" id="ARBA00001933"/>
    </source>
</evidence>
<dbReference type="PANTHER" id="PTHR45677:SF13">
    <property type="entry name" value="LP10922P"/>
    <property type="match status" value="1"/>
</dbReference>
<dbReference type="InterPro" id="IPR015424">
    <property type="entry name" value="PyrdxlP-dep_Trfase"/>
</dbReference>
<evidence type="ECO:0000313" key="10">
    <source>
        <dbReference type="Proteomes" id="UP000002320"/>
    </source>
</evidence>
<comment type="cofactor">
    <cofactor evidence="1 6 7">
        <name>pyridoxal 5'-phosphate</name>
        <dbReference type="ChEBI" id="CHEBI:597326"/>
    </cofactor>
</comment>
<dbReference type="KEGG" id="cqu:CpipJ_CPIJ010964"/>
<name>B0WWK6_CULQU</name>
<evidence type="ECO:0000256" key="7">
    <source>
        <dbReference type="RuleBase" id="RU000382"/>
    </source>
</evidence>
<dbReference type="eggNOG" id="KOG0629">
    <property type="taxonomic scope" value="Eukaryota"/>
</dbReference>
<keyword evidence="3" id="KW-0210">Decarboxylase</keyword>
<gene>
    <name evidence="9" type="primary">6044239</name>
    <name evidence="8" type="ORF">CpipJ_CPIJ010964</name>
</gene>
<dbReference type="VEuPathDB" id="VectorBase:CPIJ010964"/>
<comment type="similarity">
    <text evidence="2 7">Belongs to the group II decarboxylase family.</text>
</comment>
<dbReference type="SUPFAM" id="SSF53383">
    <property type="entry name" value="PLP-dependent transferases"/>
    <property type="match status" value="1"/>
</dbReference>
<accession>B0WWK6</accession>
<dbReference type="STRING" id="7176.B0WWK6"/>
<keyword evidence="10" id="KW-1185">Reference proteome</keyword>
<organism>
    <name type="scientific">Culex quinquefasciatus</name>
    <name type="common">Southern house mosquito</name>
    <name type="synonym">Culex pungens</name>
    <dbReference type="NCBI Taxonomy" id="7176"/>
    <lineage>
        <taxon>Eukaryota</taxon>
        <taxon>Metazoa</taxon>
        <taxon>Ecdysozoa</taxon>
        <taxon>Arthropoda</taxon>
        <taxon>Hexapoda</taxon>
        <taxon>Insecta</taxon>
        <taxon>Pterygota</taxon>
        <taxon>Neoptera</taxon>
        <taxon>Endopterygota</taxon>
        <taxon>Diptera</taxon>
        <taxon>Nematocera</taxon>
        <taxon>Culicoidea</taxon>
        <taxon>Culicidae</taxon>
        <taxon>Culicinae</taxon>
        <taxon>Culicini</taxon>
        <taxon>Culex</taxon>
        <taxon>Culex</taxon>
    </lineage>
</organism>
<dbReference type="InParanoid" id="B0WWK6"/>
<dbReference type="PANTHER" id="PTHR45677">
    <property type="entry name" value="GLUTAMATE DECARBOXYLASE-RELATED"/>
    <property type="match status" value="1"/>
</dbReference>
<dbReference type="Gene3D" id="3.40.640.10">
    <property type="entry name" value="Type I PLP-dependent aspartate aminotransferase-like (Major domain)"/>
    <property type="match status" value="1"/>
</dbReference>
<dbReference type="GO" id="GO:0030170">
    <property type="term" value="F:pyridoxal phosphate binding"/>
    <property type="evidence" value="ECO:0007669"/>
    <property type="project" value="InterPro"/>
</dbReference>
<dbReference type="InterPro" id="IPR015421">
    <property type="entry name" value="PyrdxlP-dep_Trfase_major"/>
</dbReference>
<dbReference type="Proteomes" id="UP000002320">
    <property type="component" value="Unassembled WGS sequence"/>
</dbReference>
<reference evidence="9" key="2">
    <citation type="submission" date="2021-02" db="UniProtKB">
        <authorList>
            <consortium name="EnsemblMetazoa"/>
        </authorList>
    </citation>
    <scope>IDENTIFICATION</scope>
    <source>
        <strain evidence="9">JHB</strain>
    </source>
</reference>
<evidence type="ECO:0000256" key="6">
    <source>
        <dbReference type="PIRSR" id="PIRSR602129-50"/>
    </source>
</evidence>
<sequence length="495" mass="55394">MANLGEEQDLLSKIFDILKSERVFDPKAGDLVFPFKHPQELKSLLCLDLSTAVPCAGSAERENIVRMVIQYSIKTAHPNYHNEMYAAPDLYGLAASWVTDALNACQFTFEAAPVFSLIESMVLEYFLKLCGFEDGEGVFTPGGSMANMYAISMARHKMQPDIKIQGMYGQQCLKIYTSEDAHYSVTKSANWLGLGEANVLKISTDHLSRIDPGALEAALQTATVGQDGSRPLIVSVTAGTTVFGAFDELDKIADICARFGTWMHVDAAWGGAALFSDHYRKLLLNGLERADSVALCPQKLLGAPLQCAMFLSRHKGLLTSCNAACAEYLFQTDKYYDISYDTGDMSVQCGRKVDSFKLWFMLRARGPEWFQLAVENALSCAQYFLRAITENAFFKLVRTKFEFTNVCFWFVPKRLQLASRSGQDETDDWWAEVQKVTLILKERMVKKGSLMVSYASHPCKKLVYFFRLVVKCVPPPTTERMDYIIQEMVAIGGEL</sequence>
<reference evidence="8" key="1">
    <citation type="submission" date="2007-03" db="EMBL/GenBank/DDBJ databases">
        <title>Annotation of Culex pipiens quinquefasciatus.</title>
        <authorList>
            <consortium name="The Broad Institute Genome Sequencing Platform"/>
            <person name="Atkinson P.W."/>
            <person name="Hemingway J."/>
            <person name="Christensen B.M."/>
            <person name="Higgs S."/>
            <person name="Kodira C."/>
            <person name="Hannick L."/>
            <person name="Megy K."/>
            <person name="O'Leary S."/>
            <person name="Pearson M."/>
            <person name="Haas B.J."/>
            <person name="Mauceli E."/>
            <person name="Wortman J.R."/>
            <person name="Lee N.H."/>
            <person name="Guigo R."/>
            <person name="Stanke M."/>
            <person name="Alvarado L."/>
            <person name="Amedeo P."/>
            <person name="Antoine C.H."/>
            <person name="Arensburger P."/>
            <person name="Bidwell S.L."/>
            <person name="Crawford M."/>
            <person name="Camaro F."/>
            <person name="Devon K."/>
            <person name="Engels R."/>
            <person name="Hammond M."/>
            <person name="Howarth C."/>
            <person name="Koehrsen M."/>
            <person name="Lawson D."/>
            <person name="Montgomery P."/>
            <person name="Nene V."/>
            <person name="Nusbaum C."/>
            <person name="Puiu D."/>
            <person name="Romero-Severson J."/>
            <person name="Severson D.W."/>
            <person name="Shumway M."/>
            <person name="Sisk P."/>
            <person name="Stolte C."/>
            <person name="Zeng Q."/>
            <person name="Eisenstadt E."/>
            <person name="Fraser-Liggett C."/>
            <person name="Strausberg R."/>
            <person name="Galagan J."/>
            <person name="Birren B."/>
            <person name="Collins F.H."/>
        </authorList>
    </citation>
    <scope>NUCLEOTIDE SEQUENCE [LARGE SCALE GENOMIC DNA]</scope>
    <source>
        <strain evidence="8">JHB</strain>
    </source>
</reference>
<dbReference type="GO" id="GO:0016831">
    <property type="term" value="F:carboxy-lyase activity"/>
    <property type="evidence" value="ECO:0007669"/>
    <property type="project" value="UniProtKB-KW"/>
</dbReference>
<dbReference type="GO" id="GO:0005737">
    <property type="term" value="C:cytoplasm"/>
    <property type="evidence" value="ECO:0007669"/>
    <property type="project" value="TreeGrafter"/>
</dbReference>
<dbReference type="EnsemblMetazoa" id="CPIJ010964-RA">
    <property type="protein sequence ID" value="CPIJ010964-PA"/>
    <property type="gene ID" value="CPIJ010964"/>
</dbReference>
<dbReference type="InterPro" id="IPR002129">
    <property type="entry name" value="PyrdxlP-dep_de-COase"/>
</dbReference>
<evidence type="ECO:0000256" key="3">
    <source>
        <dbReference type="ARBA" id="ARBA00022793"/>
    </source>
</evidence>
<evidence type="ECO:0000313" key="9">
    <source>
        <dbReference type="EnsemblMetazoa" id="CPIJ010964-PA"/>
    </source>
</evidence>
<feature type="modified residue" description="N6-(pyridoxal phosphate)lysine" evidence="6">
    <location>
        <position position="299"/>
    </location>
</feature>
<evidence type="ECO:0000256" key="5">
    <source>
        <dbReference type="ARBA" id="ARBA00023239"/>
    </source>
</evidence>
<dbReference type="HOGENOM" id="CLU_011856_0_0_1"/>
<dbReference type="GO" id="GO:0019752">
    <property type="term" value="P:carboxylic acid metabolic process"/>
    <property type="evidence" value="ECO:0007669"/>
    <property type="project" value="InterPro"/>
</dbReference>
<dbReference type="Pfam" id="PF00282">
    <property type="entry name" value="Pyridoxal_deC"/>
    <property type="match status" value="1"/>
</dbReference>
<dbReference type="OMA" id="NAMNCAT"/>
<protein>
    <submittedName>
        <fullName evidence="8 9">Cysteine sulfinic acid decarboxylase</fullName>
    </submittedName>
</protein>
<dbReference type="Gene3D" id="3.90.1150.170">
    <property type="match status" value="1"/>
</dbReference>
<dbReference type="EMBL" id="DS232149">
    <property type="protein sequence ID" value="EDS36098.1"/>
    <property type="molecule type" value="Genomic_DNA"/>
</dbReference>
<dbReference type="PROSITE" id="PS00392">
    <property type="entry name" value="DDC_GAD_HDC_YDC"/>
    <property type="match status" value="1"/>
</dbReference>
<dbReference type="AlphaFoldDB" id="B0WWK6"/>
<evidence type="ECO:0000313" key="8">
    <source>
        <dbReference type="EMBL" id="EDS36098.1"/>
    </source>
</evidence>
<evidence type="ECO:0000256" key="4">
    <source>
        <dbReference type="ARBA" id="ARBA00022898"/>
    </source>
</evidence>
<dbReference type="VEuPathDB" id="VectorBase:CQUJHB008055"/>
<keyword evidence="4 6" id="KW-0663">Pyridoxal phosphate</keyword>
<keyword evidence="5 7" id="KW-0456">Lyase</keyword>
<evidence type="ECO:0000256" key="2">
    <source>
        <dbReference type="ARBA" id="ARBA00009533"/>
    </source>
</evidence>
<dbReference type="OrthoDB" id="2161780at2759"/>
<dbReference type="InterPro" id="IPR021115">
    <property type="entry name" value="Pyridoxal-P_BS"/>
</dbReference>
<proteinExistence type="inferred from homology"/>